<dbReference type="EMBL" id="KK120794">
    <property type="protein sequence ID" value="KFM79052.1"/>
    <property type="molecule type" value="Genomic_DNA"/>
</dbReference>
<dbReference type="GO" id="GO:0016581">
    <property type="term" value="C:NuRD complex"/>
    <property type="evidence" value="ECO:0007669"/>
    <property type="project" value="TreeGrafter"/>
</dbReference>
<accession>A0A087UNW3</accession>
<dbReference type="Pfam" id="PF01448">
    <property type="entry name" value="ELM2"/>
    <property type="match status" value="1"/>
</dbReference>
<dbReference type="SMART" id="SM01189">
    <property type="entry name" value="ELM2"/>
    <property type="match status" value="1"/>
</dbReference>
<evidence type="ECO:0000256" key="7">
    <source>
        <dbReference type="SAM" id="MobiDB-lite"/>
    </source>
</evidence>
<comment type="subcellular location">
    <subcellularLocation>
        <location evidence="1">Nucleus</location>
    </subcellularLocation>
</comment>
<evidence type="ECO:0000256" key="1">
    <source>
        <dbReference type="ARBA" id="ARBA00004123"/>
    </source>
</evidence>
<evidence type="ECO:0000313" key="10">
    <source>
        <dbReference type="EMBL" id="KFM79052.1"/>
    </source>
</evidence>
<keyword evidence="11" id="KW-1185">Reference proteome</keyword>
<dbReference type="PROSITE" id="PS51293">
    <property type="entry name" value="SANT"/>
    <property type="match status" value="1"/>
</dbReference>
<dbReference type="Gene3D" id="1.10.10.60">
    <property type="entry name" value="Homeodomain-like"/>
    <property type="match status" value="1"/>
</dbReference>
<feature type="compositionally biased region" description="Basic and acidic residues" evidence="7">
    <location>
        <begin position="644"/>
        <end position="654"/>
    </location>
</feature>
<name>A0A087UNW3_STEMI</name>
<keyword evidence="3" id="KW-0863">Zinc-finger</keyword>
<dbReference type="OrthoDB" id="6421374at2759"/>
<dbReference type="InterPro" id="IPR009057">
    <property type="entry name" value="Homeodomain-like_sf"/>
</dbReference>
<dbReference type="GO" id="GO:0003714">
    <property type="term" value="F:transcription corepressor activity"/>
    <property type="evidence" value="ECO:0007669"/>
    <property type="project" value="TreeGrafter"/>
</dbReference>
<dbReference type="GO" id="GO:0042826">
    <property type="term" value="F:histone deacetylase binding"/>
    <property type="evidence" value="ECO:0007669"/>
    <property type="project" value="TreeGrafter"/>
</dbReference>
<reference evidence="10 11" key="1">
    <citation type="submission" date="2013-11" db="EMBL/GenBank/DDBJ databases">
        <title>Genome sequencing of Stegodyphus mimosarum.</title>
        <authorList>
            <person name="Bechsgaard J."/>
        </authorList>
    </citation>
    <scope>NUCLEOTIDE SEQUENCE [LARGE SCALE GENOMIC DNA]</scope>
</reference>
<keyword evidence="5" id="KW-0238">DNA-binding</keyword>
<feature type="compositionally biased region" description="Polar residues" evidence="7">
    <location>
        <begin position="125"/>
        <end position="143"/>
    </location>
</feature>
<keyword evidence="2" id="KW-0479">Metal-binding</keyword>
<feature type="domain" description="SANT" evidence="9">
    <location>
        <begin position="137"/>
        <end position="191"/>
    </location>
</feature>
<feature type="region of interest" description="Disordered" evidence="7">
    <location>
        <begin position="304"/>
        <end position="338"/>
    </location>
</feature>
<feature type="region of interest" description="Disordered" evidence="7">
    <location>
        <begin position="398"/>
        <end position="425"/>
    </location>
</feature>
<dbReference type="AlphaFoldDB" id="A0A087UNW3"/>
<dbReference type="InterPro" id="IPR040138">
    <property type="entry name" value="MIER/MTA"/>
</dbReference>
<evidence type="ECO:0000256" key="5">
    <source>
        <dbReference type="ARBA" id="ARBA00023125"/>
    </source>
</evidence>
<feature type="compositionally biased region" description="Basic and acidic residues" evidence="7">
    <location>
        <begin position="188"/>
        <end position="206"/>
    </location>
</feature>
<dbReference type="InterPro" id="IPR017884">
    <property type="entry name" value="SANT_dom"/>
</dbReference>
<protein>
    <submittedName>
        <fullName evidence="10">Metastasis-associated protein MTA1</fullName>
    </submittedName>
</protein>
<feature type="compositionally biased region" description="Polar residues" evidence="7">
    <location>
        <begin position="599"/>
        <end position="630"/>
    </location>
</feature>
<feature type="compositionally biased region" description="Polar residues" evidence="7">
    <location>
        <begin position="304"/>
        <end position="315"/>
    </location>
</feature>
<proteinExistence type="predicted"/>
<dbReference type="Proteomes" id="UP000054359">
    <property type="component" value="Unassembled WGS sequence"/>
</dbReference>
<evidence type="ECO:0000256" key="6">
    <source>
        <dbReference type="ARBA" id="ARBA00023242"/>
    </source>
</evidence>
<keyword evidence="6" id="KW-0539">Nucleus</keyword>
<dbReference type="GO" id="GO:0003677">
    <property type="term" value="F:DNA binding"/>
    <property type="evidence" value="ECO:0007669"/>
    <property type="project" value="UniProtKB-KW"/>
</dbReference>
<sequence>MDKCSSDAEFDSYWDYEAKNKNRNRIRVGRQYQATVPPLLKPGEKDGRKCEELETLKWKPGQLSEQEVEQYLSMAKGIGLFAKAVDSPKIPEKSDSSLQSAIKGLSEFVASHHPCHHDDGCQVPKPSSSGETDSKVNATNDWSPSEAQLFAQALEACGKNFCAIKKDFLPWKPVRSIIEYYYHGKGEKTENLADDSDTKLPEKKEEDEPVASCSHTEKSSESEMLPSDEPQSEDLNVEEPTEPTKESVLFLENSRVIDHCQAVPELKMSVTEDGMPASSTVGSLKFFLGGRLVLKLNARQDSGSGSKCQWVQSNDLPKHSNTTKKVKHKKKSMQDGSFPASDIFKQQKKSEELCISNRVSDYDTSVVKKPKLKLEHISHLDKQELLLCSSSWMPPVADGHESVEIDDGSSKTSEGNGNVSPVLSNPRSIKADVKTDFASNFVNELGEQNCDSDPCWVKLESQCGNVATESSFVDNSASKCVSYVGENNSPNQFIDDSSFKQEVLNMSALSHNKAHTKNQCYQPLTSHSNSPLLKQWSKSPNPVKTSPSSLSPVSLIDTKSPVKDIPLDLSSKLENSINSTDHHDMMDIHKPTVKVECSNQSFPSETETSPVNCEFSPQSSKLGSHVQSNESWRKETKNNVYQNSEDKADPLQYVKEENNEYSPKKRCGDPSQLPYYCNLPYHCASPKCTKDYSLEEHLCNKSNVEKNQENDPSYILQNVDENVCKKSPWCSGTVASYLQLYPPCYRSYYYSYGMAPSPASEPTIAEVPLDLSSAGESIAEKIAMPENLPEDITDVSQTNTEAVERGMLYQLLKNKTSK</sequence>
<feature type="compositionally biased region" description="Polar residues" evidence="7">
    <location>
        <begin position="410"/>
        <end position="425"/>
    </location>
</feature>
<feature type="region of interest" description="Disordered" evidence="7">
    <location>
        <begin position="188"/>
        <end position="246"/>
    </location>
</feature>
<dbReference type="PANTHER" id="PTHR10865">
    <property type="entry name" value="METASTASIS-ASSOCIATED PROTEIN AND MESODERM INDUCTION EARLY RESPONSE PROTEIN"/>
    <property type="match status" value="1"/>
</dbReference>
<dbReference type="GO" id="GO:0003713">
    <property type="term" value="F:transcription coactivator activity"/>
    <property type="evidence" value="ECO:0007669"/>
    <property type="project" value="TreeGrafter"/>
</dbReference>
<feature type="compositionally biased region" description="Acidic residues" evidence="7">
    <location>
        <begin position="230"/>
        <end position="241"/>
    </location>
</feature>
<dbReference type="PROSITE" id="PS51156">
    <property type="entry name" value="ELM2"/>
    <property type="match status" value="1"/>
</dbReference>
<feature type="region of interest" description="Disordered" evidence="7">
    <location>
        <begin position="599"/>
        <end position="654"/>
    </location>
</feature>
<evidence type="ECO:0000256" key="3">
    <source>
        <dbReference type="ARBA" id="ARBA00022771"/>
    </source>
</evidence>
<feature type="region of interest" description="Disordered" evidence="7">
    <location>
        <begin position="531"/>
        <end position="555"/>
    </location>
</feature>
<evidence type="ECO:0000256" key="4">
    <source>
        <dbReference type="ARBA" id="ARBA00022833"/>
    </source>
</evidence>
<evidence type="ECO:0000259" key="8">
    <source>
        <dbReference type="PROSITE" id="PS51156"/>
    </source>
</evidence>
<gene>
    <name evidence="10" type="ORF">X975_18493</name>
</gene>
<dbReference type="GO" id="GO:0000122">
    <property type="term" value="P:negative regulation of transcription by RNA polymerase II"/>
    <property type="evidence" value="ECO:0007669"/>
    <property type="project" value="TreeGrafter"/>
</dbReference>
<dbReference type="SUPFAM" id="SSF46689">
    <property type="entry name" value="Homeodomain-like"/>
    <property type="match status" value="1"/>
</dbReference>
<feature type="domain" description="ELM2" evidence="8">
    <location>
        <begin position="24"/>
        <end position="116"/>
    </location>
</feature>
<dbReference type="InterPro" id="IPR000949">
    <property type="entry name" value="ELM2_dom"/>
</dbReference>
<evidence type="ECO:0000313" key="11">
    <source>
        <dbReference type="Proteomes" id="UP000054359"/>
    </source>
</evidence>
<dbReference type="STRING" id="407821.A0A087UNW3"/>
<keyword evidence="4" id="KW-0862">Zinc</keyword>
<dbReference type="PANTHER" id="PTHR10865:SF29">
    <property type="entry name" value="METASTASIS ASSOCIATED 1-LIKE, ISOFORM D"/>
    <property type="match status" value="1"/>
</dbReference>
<organism evidence="10 11">
    <name type="scientific">Stegodyphus mimosarum</name>
    <name type="common">African social velvet spider</name>
    <dbReference type="NCBI Taxonomy" id="407821"/>
    <lineage>
        <taxon>Eukaryota</taxon>
        <taxon>Metazoa</taxon>
        <taxon>Ecdysozoa</taxon>
        <taxon>Arthropoda</taxon>
        <taxon>Chelicerata</taxon>
        <taxon>Arachnida</taxon>
        <taxon>Araneae</taxon>
        <taxon>Araneomorphae</taxon>
        <taxon>Entelegynae</taxon>
        <taxon>Eresoidea</taxon>
        <taxon>Eresidae</taxon>
        <taxon>Stegodyphus</taxon>
    </lineage>
</organism>
<dbReference type="OMA" id="LEEHLCN"/>
<feature type="non-terminal residue" evidence="10">
    <location>
        <position position="818"/>
    </location>
</feature>
<feature type="compositionally biased region" description="Polar residues" evidence="7">
    <location>
        <begin position="531"/>
        <end position="552"/>
    </location>
</feature>
<feature type="region of interest" description="Disordered" evidence="7">
    <location>
        <begin position="116"/>
        <end position="143"/>
    </location>
</feature>
<dbReference type="Gene3D" id="4.10.1240.50">
    <property type="match status" value="1"/>
</dbReference>
<dbReference type="GO" id="GO:0008270">
    <property type="term" value="F:zinc ion binding"/>
    <property type="evidence" value="ECO:0007669"/>
    <property type="project" value="UniProtKB-KW"/>
</dbReference>
<evidence type="ECO:0000259" key="9">
    <source>
        <dbReference type="PROSITE" id="PS51293"/>
    </source>
</evidence>
<evidence type="ECO:0000256" key="2">
    <source>
        <dbReference type="ARBA" id="ARBA00022723"/>
    </source>
</evidence>
<dbReference type="FunFam" id="1.10.10.60:FF:000012">
    <property type="entry name" value="Metastasis-associated 1 family, member 3"/>
    <property type="match status" value="1"/>
</dbReference>
<feature type="compositionally biased region" description="Basic residues" evidence="7">
    <location>
        <begin position="321"/>
        <end position="331"/>
    </location>
</feature>